<dbReference type="AlphaFoldDB" id="F1YIA2"/>
<dbReference type="PANTHER" id="PTHR36451:SF1">
    <property type="entry name" value="OMEGA-HYDROXY-BETA-DIHYDROMENAQUINONE-9 SULFOTRANSFERASE STF3"/>
    <property type="match status" value="1"/>
</dbReference>
<dbReference type="SUPFAM" id="SSF52540">
    <property type="entry name" value="P-loop containing nucleoside triphosphate hydrolases"/>
    <property type="match status" value="1"/>
</dbReference>
<comment type="caution">
    <text evidence="1">The sequence shown here is derived from an EMBL/GenBank/DDBJ whole genome shotgun (WGS) entry which is preliminary data.</text>
</comment>
<dbReference type="Proteomes" id="UP000035065">
    <property type="component" value="Unassembled WGS sequence"/>
</dbReference>
<dbReference type="Pfam" id="PF13469">
    <property type="entry name" value="Sulfotransfer_3"/>
    <property type="match status" value="1"/>
</dbReference>
<dbReference type="EMBL" id="AEUD01000005">
    <property type="protein sequence ID" value="EGD55656.1"/>
    <property type="molecule type" value="Genomic_DNA"/>
</dbReference>
<dbReference type="eggNOG" id="COG0438">
    <property type="taxonomic scope" value="Bacteria"/>
</dbReference>
<organism evidence="1 2">
    <name type="scientific">Gordonia neofelifaecis NRRL B-59395</name>
    <dbReference type="NCBI Taxonomy" id="644548"/>
    <lineage>
        <taxon>Bacteria</taxon>
        <taxon>Bacillati</taxon>
        <taxon>Actinomycetota</taxon>
        <taxon>Actinomycetes</taxon>
        <taxon>Mycobacteriales</taxon>
        <taxon>Gordoniaceae</taxon>
        <taxon>Gordonia</taxon>
    </lineage>
</organism>
<accession>F1YIA2</accession>
<evidence type="ECO:0000313" key="2">
    <source>
        <dbReference type="Proteomes" id="UP000035065"/>
    </source>
</evidence>
<dbReference type="InterPro" id="IPR052736">
    <property type="entry name" value="Stf3_sulfotransferase"/>
</dbReference>
<proteinExistence type="predicted"/>
<dbReference type="OrthoDB" id="9777890at2"/>
<dbReference type="RefSeq" id="WP_009678854.1">
    <property type="nucleotide sequence ID" value="NZ_AEUD01000005.1"/>
</dbReference>
<name>F1YIA2_9ACTN</name>
<keyword evidence="2" id="KW-1185">Reference proteome</keyword>
<dbReference type="PANTHER" id="PTHR36451">
    <property type="entry name" value="PAPS-DEPENDENT SULFOTRANSFERASE STF3"/>
    <property type="match status" value="1"/>
</dbReference>
<reference evidence="1 2" key="1">
    <citation type="journal article" date="2011" name="J. Bacteriol.">
        <title>Draft Genome Sequence of Gordonia neofelifaecis NRRL B-59395, a Cholesterol-Degrading Actinomycete.</title>
        <authorList>
            <person name="Ge F."/>
            <person name="Li W."/>
            <person name="Chen G."/>
            <person name="Liu Y."/>
            <person name="Zhang G."/>
            <person name="Yong B."/>
            <person name="Wang Q."/>
            <person name="Wang N."/>
            <person name="Huang Z."/>
            <person name="Li W."/>
            <person name="Wang J."/>
            <person name="Wu C."/>
            <person name="Xie Q."/>
            <person name="Liu G."/>
        </authorList>
    </citation>
    <scope>NUCLEOTIDE SEQUENCE [LARGE SCALE GENOMIC DNA]</scope>
    <source>
        <strain evidence="1 2">NRRL B-59395</strain>
    </source>
</reference>
<dbReference type="Gene3D" id="3.40.50.300">
    <property type="entry name" value="P-loop containing nucleotide triphosphate hydrolases"/>
    <property type="match status" value="1"/>
</dbReference>
<dbReference type="STRING" id="644548.SCNU_08083"/>
<protein>
    <recommendedName>
        <fullName evidence="3">Sulfotransferase</fullName>
    </recommendedName>
</protein>
<dbReference type="InterPro" id="IPR027417">
    <property type="entry name" value="P-loop_NTPase"/>
</dbReference>
<evidence type="ECO:0000313" key="1">
    <source>
        <dbReference type="EMBL" id="EGD55656.1"/>
    </source>
</evidence>
<gene>
    <name evidence="1" type="ORF">SCNU_08083</name>
</gene>
<sequence>MKSPFSIDEVHEAASARTGLSDFGETDYLEGLRVLIDSYAREAGLTGLGVASTREIVIGGLIARLKSEAALRDHPQHLDVPIDRPIFLTGLPRTGTTALHRLLSVDPGHQGMEMWLAERPQPRPPRDQWAANPDYREIDDAFAAQREANPDLMGMHYMDADVVEECWRVLQQSMRSIAYECQCHVPSYSEWLRTEDWTPAYRRHRRNLQLIGANDQDRRWVLKNPSHMFALDEIMSVYPDALVIVTHRDPKTVIGSISSLNRQSAIGWSESFSAEQLGAAQLDLWARGLEQFNEARASYSSDQFLDVDYRDFVGDPIGTAAGVYAHFGLDLSDEARSAMEAEVVASRSGDRAPSHTYDLAEFGLTEQQVDDRFAEIGVGV</sequence>
<evidence type="ECO:0008006" key="3">
    <source>
        <dbReference type="Google" id="ProtNLM"/>
    </source>
</evidence>